<comment type="caution">
    <text evidence="2">The sequence shown here is derived from an EMBL/GenBank/DDBJ whole genome shotgun (WGS) entry which is preliminary data.</text>
</comment>
<reference evidence="2 3" key="1">
    <citation type="submission" date="2023-07" db="EMBL/GenBank/DDBJ databases">
        <title>Sequencing the genomes of 1000 actinobacteria strains.</title>
        <authorList>
            <person name="Klenk H.-P."/>
        </authorList>
    </citation>
    <scope>NUCLEOTIDE SEQUENCE [LARGE SCALE GENOMIC DNA]</scope>
    <source>
        <strain evidence="2 3">DSM 41600</strain>
    </source>
</reference>
<evidence type="ECO:0000256" key="1">
    <source>
        <dbReference type="SAM" id="MobiDB-lite"/>
    </source>
</evidence>
<dbReference type="InterPro" id="IPR036648">
    <property type="entry name" value="CN_Hdrase_a/SCN_Hdrase_g_sf"/>
</dbReference>
<dbReference type="Pfam" id="PF01042">
    <property type="entry name" value="Ribonuc_L-PSP"/>
    <property type="match status" value="1"/>
</dbReference>
<protein>
    <submittedName>
        <fullName evidence="2">Enamine deaminase RidA (YjgF/YER057c/UK114 family)</fullName>
    </submittedName>
</protein>
<feature type="region of interest" description="Disordered" evidence="1">
    <location>
        <begin position="137"/>
        <end position="172"/>
    </location>
</feature>
<gene>
    <name evidence="2" type="ORF">JOF35_008630</name>
</gene>
<dbReference type="SUPFAM" id="SSF55298">
    <property type="entry name" value="YjgF-like"/>
    <property type="match status" value="1"/>
</dbReference>
<keyword evidence="3" id="KW-1185">Reference proteome</keyword>
<dbReference type="CDD" id="cd00448">
    <property type="entry name" value="YjgF_YER057c_UK114_family"/>
    <property type="match status" value="1"/>
</dbReference>
<name>A0ABT9L6F7_9ACTN</name>
<dbReference type="InterPro" id="IPR006175">
    <property type="entry name" value="YjgF/YER057c/UK114"/>
</dbReference>
<dbReference type="Gene3D" id="3.90.330.10">
    <property type="entry name" value="Nitrile hydratase alpha /Thiocyanate hydrolase gamma"/>
    <property type="match status" value="1"/>
</dbReference>
<sequence length="286" mass="31346">MPVNRVSPPSVHNPSDQISQVVTVEGTRLVHLCGQLAWDAQGRPVGLGDHEAQAAQIARNLDAALAAVGATRNDIIEETVYVVDYTPKLLPAIFGPLRAGVSEAPASTLVGVPALFAPEYLLEVQVVAALPGRGGHDRAIPADDTAANERARAREPHRIRTTPPTGEDQDLETALTRRAWEDPSFAARLEREPLEALASMGVCVTPGIKVQVRLQKRDTLYYVLPPAKRPEEPDRREPVNLMDLWRSGDNFVWLLPERLKTELLAMRRRFHEAPTGTGTDTTRSST</sequence>
<feature type="compositionally biased region" description="Basic and acidic residues" evidence="1">
    <location>
        <begin position="137"/>
        <end position="158"/>
    </location>
</feature>
<dbReference type="RefSeq" id="WP_199850006.1">
    <property type="nucleotide sequence ID" value="NZ_JAURUE010000002.1"/>
</dbReference>
<dbReference type="Gene3D" id="3.30.1330.40">
    <property type="entry name" value="RutC-like"/>
    <property type="match status" value="1"/>
</dbReference>
<organism evidence="2 3">
    <name type="scientific">Streptomyces demainii</name>
    <dbReference type="NCBI Taxonomy" id="588122"/>
    <lineage>
        <taxon>Bacteria</taxon>
        <taxon>Bacillati</taxon>
        <taxon>Actinomycetota</taxon>
        <taxon>Actinomycetes</taxon>
        <taxon>Kitasatosporales</taxon>
        <taxon>Streptomycetaceae</taxon>
        <taxon>Streptomyces</taxon>
    </lineage>
</organism>
<dbReference type="InterPro" id="IPR035959">
    <property type="entry name" value="RutC-like_sf"/>
</dbReference>
<evidence type="ECO:0000313" key="2">
    <source>
        <dbReference type="EMBL" id="MDP9616292.1"/>
    </source>
</evidence>
<evidence type="ECO:0000313" key="3">
    <source>
        <dbReference type="Proteomes" id="UP001234880"/>
    </source>
</evidence>
<dbReference type="Proteomes" id="UP001234880">
    <property type="component" value="Unassembled WGS sequence"/>
</dbReference>
<proteinExistence type="predicted"/>
<accession>A0ABT9L6F7</accession>
<dbReference type="EMBL" id="JAURUE010000002">
    <property type="protein sequence ID" value="MDP9616292.1"/>
    <property type="molecule type" value="Genomic_DNA"/>
</dbReference>
<dbReference type="SUPFAM" id="SSF56209">
    <property type="entry name" value="Nitrile hydratase alpha chain"/>
    <property type="match status" value="1"/>
</dbReference>